<feature type="signal peptide" evidence="1">
    <location>
        <begin position="1"/>
        <end position="25"/>
    </location>
</feature>
<organism evidence="2 3">
    <name type="scientific">Hypsibius exemplaris</name>
    <name type="common">Freshwater tardigrade</name>
    <dbReference type="NCBI Taxonomy" id="2072580"/>
    <lineage>
        <taxon>Eukaryota</taxon>
        <taxon>Metazoa</taxon>
        <taxon>Ecdysozoa</taxon>
        <taxon>Tardigrada</taxon>
        <taxon>Eutardigrada</taxon>
        <taxon>Parachela</taxon>
        <taxon>Hypsibioidea</taxon>
        <taxon>Hypsibiidae</taxon>
        <taxon>Hypsibius</taxon>
    </lineage>
</organism>
<feature type="chain" id="PRO_5012754524" description="ZP domain-containing protein" evidence="1">
    <location>
        <begin position="26"/>
        <end position="231"/>
    </location>
</feature>
<gene>
    <name evidence="2" type="ORF">BV898_13375</name>
</gene>
<keyword evidence="3" id="KW-1185">Reference proteome</keyword>
<sequence length="231" mass="25054">MNTMTKTYCLFLFLLTAFLTNKIHGKFVIKPSNSEGSLFIKNITDNRNGKVYFVLAIDHITLTIVEGGQYPIDCDSDLSVINSTASNPDELLHGKADFFPANGLGKGKTNDAVPSLISLNYVAVDPATGKVIVELPILNGTQPSSNQVALKLCANRSGDVLSQQYSVSCKDVGGSVSNSVQFLIRFPQCDFFVNQLSCKYNKCRGRPVPAIIREIIQQSSPAPLNTTMGTV</sequence>
<accession>A0A1W0WAZ6</accession>
<comment type="caution">
    <text evidence="2">The sequence shown here is derived from an EMBL/GenBank/DDBJ whole genome shotgun (WGS) entry which is preliminary data.</text>
</comment>
<keyword evidence="1" id="KW-0732">Signal</keyword>
<evidence type="ECO:0000313" key="2">
    <source>
        <dbReference type="EMBL" id="OQV12347.1"/>
    </source>
</evidence>
<reference evidence="3" key="1">
    <citation type="submission" date="2017-01" db="EMBL/GenBank/DDBJ databases">
        <title>Comparative genomics of anhydrobiosis in the tardigrade Hypsibius dujardini.</title>
        <authorList>
            <person name="Yoshida Y."/>
            <person name="Koutsovoulos G."/>
            <person name="Laetsch D."/>
            <person name="Stevens L."/>
            <person name="Kumar S."/>
            <person name="Horikawa D."/>
            <person name="Ishino K."/>
            <person name="Komine S."/>
            <person name="Tomita M."/>
            <person name="Blaxter M."/>
            <person name="Arakawa K."/>
        </authorList>
    </citation>
    <scope>NUCLEOTIDE SEQUENCE [LARGE SCALE GENOMIC DNA]</scope>
    <source>
        <strain evidence="3">Z151</strain>
    </source>
</reference>
<dbReference type="Proteomes" id="UP000192578">
    <property type="component" value="Unassembled WGS sequence"/>
</dbReference>
<dbReference type="AlphaFoldDB" id="A0A1W0WAZ6"/>
<evidence type="ECO:0008006" key="4">
    <source>
        <dbReference type="Google" id="ProtNLM"/>
    </source>
</evidence>
<name>A0A1W0WAZ6_HYPEX</name>
<evidence type="ECO:0000313" key="3">
    <source>
        <dbReference type="Proteomes" id="UP000192578"/>
    </source>
</evidence>
<evidence type="ECO:0000256" key="1">
    <source>
        <dbReference type="SAM" id="SignalP"/>
    </source>
</evidence>
<protein>
    <recommendedName>
        <fullName evidence="4">ZP domain-containing protein</fullName>
    </recommendedName>
</protein>
<dbReference type="EMBL" id="MTYJ01000147">
    <property type="protein sequence ID" value="OQV12347.1"/>
    <property type="molecule type" value="Genomic_DNA"/>
</dbReference>
<proteinExistence type="predicted"/>